<gene>
    <name evidence="2" type="ORF">Syun_013992</name>
</gene>
<keyword evidence="3" id="KW-1185">Reference proteome</keyword>
<reference evidence="2 3" key="1">
    <citation type="submission" date="2024-01" db="EMBL/GenBank/DDBJ databases">
        <title>Genome assemblies of Stephania.</title>
        <authorList>
            <person name="Yang L."/>
        </authorList>
    </citation>
    <scope>NUCLEOTIDE SEQUENCE [LARGE SCALE GENOMIC DNA]</scope>
    <source>
        <strain evidence="2">YNDBR</strain>
        <tissue evidence="2">Leaf</tissue>
    </source>
</reference>
<evidence type="ECO:0000256" key="1">
    <source>
        <dbReference type="SAM" id="MobiDB-lite"/>
    </source>
</evidence>
<name>A0AAP0P8C0_9MAGN</name>
<evidence type="ECO:0000313" key="3">
    <source>
        <dbReference type="Proteomes" id="UP001420932"/>
    </source>
</evidence>
<comment type="caution">
    <text evidence="2">The sequence shown here is derived from an EMBL/GenBank/DDBJ whole genome shotgun (WGS) entry which is preliminary data.</text>
</comment>
<feature type="compositionally biased region" description="Basic and acidic residues" evidence="1">
    <location>
        <begin position="36"/>
        <end position="50"/>
    </location>
</feature>
<proteinExistence type="predicted"/>
<dbReference type="EMBL" id="JBBNAF010000006">
    <property type="protein sequence ID" value="KAK9134662.1"/>
    <property type="molecule type" value="Genomic_DNA"/>
</dbReference>
<evidence type="ECO:0000313" key="2">
    <source>
        <dbReference type="EMBL" id="KAK9134662.1"/>
    </source>
</evidence>
<dbReference type="Proteomes" id="UP001420932">
    <property type="component" value="Unassembled WGS sequence"/>
</dbReference>
<protein>
    <submittedName>
        <fullName evidence="2">Uncharacterized protein</fullName>
    </submittedName>
</protein>
<sequence length="58" mass="6080">METTAAARLQRRGGGGGQQWQGFSDAGSGGRSATARWRDEEARRSGEDRGGIATAAEQ</sequence>
<dbReference type="AlphaFoldDB" id="A0AAP0P8C0"/>
<organism evidence="2 3">
    <name type="scientific">Stephania yunnanensis</name>
    <dbReference type="NCBI Taxonomy" id="152371"/>
    <lineage>
        <taxon>Eukaryota</taxon>
        <taxon>Viridiplantae</taxon>
        <taxon>Streptophyta</taxon>
        <taxon>Embryophyta</taxon>
        <taxon>Tracheophyta</taxon>
        <taxon>Spermatophyta</taxon>
        <taxon>Magnoliopsida</taxon>
        <taxon>Ranunculales</taxon>
        <taxon>Menispermaceae</taxon>
        <taxon>Menispermoideae</taxon>
        <taxon>Cissampelideae</taxon>
        <taxon>Stephania</taxon>
    </lineage>
</organism>
<feature type="region of interest" description="Disordered" evidence="1">
    <location>
        <begin position="1"/>
        <end position="58"/>
    </location>
</feature>
<accession>A0AAP0P8C0</accession>